<dbReference type="PANTHER" id="PTHR43798:SF31">
    <property type="entry name" value="AB HYDROLASE SUPERFAMILY PROTEIN YCLE"/>
    <property type="match status" value="1"/>
</dbReference>
<dbReference type="GO" id="GO:0016020">
    <property type="term" value="C:membrane"/>
    <property type="evidence" value="ECO:0007669"/>
    <property type="project" value="TreeGrafter"/>
</dbReference>
<dbReference type="InterPro" id="IPR000073">
    <property type="entry name" value="AB_hydrolase_1"/>
</dbReference>
<sequence>MKEYIVDNLKNKMRYHDFPGEDTPILFIHGLGCAGSFDYPEVAAQVDLINHRRILVDLLGSGFSDKPDNYLYTVKEHAGYLYNFVKSLNLHKFIIFGHSLGGPIAIELADKCKDSIEAIILSESNLDKSSEDSSSYEFGSFIEDDFVNSIFDEVINENTIHNSMWAAALSVCSSTAISRISKSAVEGGNPSWREMLYSLKCKKTFIFGEKSLPDDDQVELKKHNINIEIVKAAGHSMAWENPKGLAKAIKKGILYARLNF</sequence>
<dbReference type="Pfam" id="PF00561">
    <property type="entry name" value="Abhydrolase_1"/>
    <property type="match status" value="1"/>
</dbReference>
<proteinExistence type="predicted"/>
<evidence type="ECO:0000256" key="1">
    <source>
        <dbReference type="ARBA" id="ARBA00022801"/>
    </source>
</evidence>
<gene>
    <name evidence="3" type="primary">dhaA</name>
    <name evidence="3" type="ORF">WY13_02725</name>
</gene>
<dbReference type="Gene3D" id="3.40.50.1820">
    <property type="entry name" value="alpha/beta hydrolase"/>
    <property type="match status" value="1"/>
</dbReference>
<dbReference type="Proteomes" id="UP000077407">
    <property type="component" value="Unassembled WGS sequence"/>
</dbReference>
<dbReference type="OrthoDB" id="9773293at2"/>
<dbReference type="PATRIC" id="fig|1538.10.peg.2621"/>
<dbReference type="EC" id="3.8.1.5" evidence="3"/>
<evidence type="ECO:0000313" key="4">
    <source>
        <dbReference type="Proteomes" id="UP000077407"/>
    </source>
</evidence>
<dbReference type="GO" id="GO:0018786">
    <property type="term" value="F:haloalkane dehalogenase activity"/>
    <property type="evidence" value="ECO:0007669"/>
    <property type="project" value="UniProtKB-EC"/>
</dbReference>
<dbReference type="InterPro" id="IPR029058">
    <property type="entry name" value="AB_hydrolase_fold"/>
</dbReference>
<dbReference type="AlphaFoldDB" id="A0A162KNT5"/>
<dbReference type="EMBL" id="LITT01000035">
    <property type="protein sequence ID" value="OAA84822.1"/>
    <property type="molecule type" value="Genomic_DNA"/>
</dbReference>
<accession>A0A162KNT5</accession>
<feature type="domain" description="AB hydrolase-1" evidence="2">
    <location>
        <begin position="24"/>
        <end position="150"/>
    </location>
</feature>
<dbReference type="PANTHER" id="PTHR43798">
    <property type="entry name" value="MONOACYLGLYCEROL LIPASE"/>
    <property type="match status" value="1"/>
</dbReference>
<comment type="caution">
    <text evidence="3">The sequence shown here is derived from an EMBL/GenBank/DDBJ whole genome shotgun (WGS) entry which is preliminary data.</text>
</comment>
<evidence type="ECO:0000259" key="2">
    <source>
        <dbReference type="Pfam" id="PF00561"/>
    </source>
</evidence>
<protein>
    <submittedName>
        <fullName evidence="3">Haloalkane dehalogenase</fullName>
        <ecNumber evidence="3">3.8.1.5</ecNumber>
    </submittedName>
</protein>
<dbReference type="SUPFAM" id="SSF53474">
    <property type="entry name" value="alpha/beta-Hydrolases"/>
    <property type="match status" value="1"/>
</dbReference>
<dbReference type="InterPro" id="IPR050266">
    <property type="entry name" value="AB_hydrolase_sf"/>
</dbReference>
<name>A0A162KNT5_9CLOT</name>
<keyword evidence="1 3" id="KW-0378">Hydrolase</keyword>
<reference evidence="3 4" key="1">
    <citation type="journal article" date="2015" name="Biotechnol. Bioeng.">
        <title>Genome sequence and phenotypic characterization of Caulobacter segnis.</title>
        <authorList>
            <person name="Patel S."/>
            <person name="Fletcher B."/>
            <person name="Scott D.C."/>
            <person name="Ely B."/>
        </authorList>
    </citation>
    <scope>NUCLEOTIDE SEQUENCE [LARGE SCALE GENOMIC DNA]</scope>
    <source>
        <strain evidence="3 4">ERI-2</strain>
    </source>
</reference>
<dbReference type="RefSeq" id="WP_063556100.1">
    <property type="nucleotide sequence ID" value="NZ_LITT01000035.1"/>
</dbReference>
<organism evidence="3 4">
    <name type="scientific">Clostridium ljungdahlii</name>
    <dbReference type="NCBI Taxonomy" id="1538"/>
    <lineage>
        <taxon>Bacteria</taxon>
        <taxon>Bacillati</taxon>
        <taxon>Bacillota</taxon>
        <taxon>Clostridia</taxon>
        <taxon>Eubacteriales</taxon>
        <taxon>Clostridiaceae</taxon>
        <taxon>Clostridium</taxon>
    </lineage>
</organism>
<evidence type="ECO:0000313" key="3">
    <source>
        <dbReference type="EMBL" id="OAA84822.1"/>
    </source>
</evidence>